<reference evidence="1 2" key="1">
    <citation type="journal article" date="2012" name="J. Bacteriol.">
        <title>Genome sequence of Mycobacterium hassiacum DSM 44199, a rare source of heat-stable mycobacterial proteins.</title>
        <authorList>
            <person name="Tiago I."/>
            <person name="Maranha A."/>
            <person name="Mendes V."/>
            <person name="Alarico S."/>
            <person name="Moynihan P.J."/>
            <person name="Clarke A.J."/>
            <person name="Macedo-Ribeiro S."/>
            <person name="Pereira P.J."/>
            <person name="Empadinhas N."/>
        </authorList>
    </citation>
    <scope>NUCLEOTIDE SEQUENCE [LARGE SCALE GENOMIC DNA]</scope>
    <source>
        <strain evidence="2">DSM 44199 / CIP 105218 / JCM 12690 / 3849</strain>
    </source>
</reference>
<dbReference type="OrthoDB" id="5191452at2"/>
<gene>
    <name evidence="1" type="ORF">C731_2112</name>
</gene>
<dbReference type="AlphaFoldDB" id="K5BJU9"/>
<accession>K5BJU9</accession>
<name>K5BJU9_MYCHD</name>
<dbReference type="Proteomes" id="UP000006265">
    <property type="component" value="Unassembled WGS sequence"/>
</dbReference>
<dbReference type="InterPro" id="IPR019692">
    <property type="entry name" value="CFP-6_PH"/>
</dbReference>
<sequence length="153" mass="16636">MTEWDVEIRPRLTPRFAYGAAALVLAVHVAVGALLKVGSTGVIFRTADQVAIALLGVVFAVLILVLSQPRLRIGPRGIAVRNAFTYKLIPWSDVVDVSFPVGARWARVELPDDEYVPVLAIQAVDKQHAVAAMDTVREHLARYQGGQTRPGAE</sequence>
<keyword evidence="2" id="KW-1185">Reference proteome</keyword>
<dbReference type="EMBL" id="AMRA01000054">
    <property type="protein sequence ID" value="EKF23744.1"/>
    <property type="molecule type" value="Genomic_DNA"/>
</dbReference>
<evidence type="ECO:0000313" key="1">
    <source>
        <dbReference type="EMBL" id="EKF23744.1"/>
    </source>
</evidence>
<dbReference type="STRING" id="1122247.GCA_000379865_00127"/>
<dbReference type="eggNOG" id="ENOG50331K6">
    <property type="taxonomic scope" value="Bacteria"/>
</dbReference>
<proteinExistence type="predicted"/>
<dbReference type="PATRIC" id="fig|1122247.3.peg.2032"/>
<comment type="caution">
    <text evidence="1">The sequence shown here is derived from an EMBL/GenBank/DDBJ whole genome shotgun (WGS) entry which is preliminary data.</text>
</comment>
<evidence type="ECO:0000313" key="2">
    <source>
        <dbReference type="Proteomes" id="UP000006265"/>
    </source>
</evidence>
<dbReference type="RefSeq" id="WP_005627289.1">
    <property type="nucleotide sequence ID" value="NZ_AMRA01000054.1"/>
</dbReference>
<protein>
    <submittedName>
        <fullName evidence="1">Uncharacterized protein</fullName>
    </submittedName>
</protein>
<dbReference type="Pfam" id="PF10756">
    <property type="entry name" value="bPH_6"/>
    <property type="match status" value="1"/>
</dbReference>
<organism evidence="1 2">
    <name type="scientific">Mycolicibacterium hassiacum (strain DSM 44199 / CIP 105218 / JCM 12690 / 3849)</name>
    <name type="common">Mycobacterium hassiacum</name>
    <dbReference type="NCBI Taxonomy" id="1122247"/>
    <lineage>
        <taxon>Bacteria</taxon>
        <taxon>Bacillati</taxon>
        <taxon>Actinomycetota</taxon>
        <taxon>Actinomycetes</taxon>
        <taxon>Mycobacteriales</taxon>
        <taxon>Mycobacteriaceae</taxon>
        <taxon>Mycolicibacterium</taxon>
    </lineage>
</organism>